<dbReference type="AlphaFoldDB" id="A0A2C6L4S2"/>
<feature type="transmembrane region" description="Helical" evidence="2">
    <location>
        <begin position="307"/>
        <end position="334"/>
    </location>
</feature>
<evidence type="ECO:0000256" key="1">
    <source>
        <dbReference type="SAM" id="MobiDB-lite"/>
    </source>
</evidence>
<name>A0A2C6L4S2_9APIC</name>
<dbReference type="VEuPathDB" id="ToxoDB:CSUI_003524"/>
<feature type="compositionally biased region" description="Pro residues" evidence="1">
    <location>
        <begin position="9"/>
        <end position="19"/>
    </location>
</feature>
<dbReference type="InterPro" id="IPR025671">
    <property type="entry name" value="HXXEE"/>
</dbReference>
<feature type="region of interest" description="Disordered" evidence="1">
    <location>
        <begin position="110"/>
        <end position="153"/>
    </location>
</feature>
<keyword evidence="2" id="KW-1133">Transmembrane helix</keyword>
<dbReference type="Proteomes" id="UP000221165">
    <property type="component" value="Unassembled WGS sequence"/>
</dbReference>
<evidence type="ECO:0000313" key="3">
    <source>
        <dbReference type="EMBL" id="PHJ22624.1"/>
    </source>
</evidence>
<evidence type="ECO:0000256" key="2">
    <source>
        <dbReference type="SAM" id="Phobius"/>
    </source>
</evidence>
<feature type="transmembrane region" description="Helical" evidence="2">
    <location>
        <begin position="340"/>
        <end position="358"/>
    </location>
</feature>
<keyword evidence="2" id="KW-0472">Membrane</keyword>
<dbReference type="GeneID" id="94426931"/>
<feature type="transmembrane region" description="Helical" evidence="2">
    <location>
        <begin position="370"/>
        <end position="393"/>
    </location>
</feature>
<dbReference type="EMBL" id="MIGC01001593">
    <property type="protein sequence ID" value="PHJ22624.1"/>
    <property type="molecule type" value="Genomic_DNA"/>
</dbReference>
<reference evidence="3 4" key="1">
    <citation type="journal article" date="2017" name="Int. J. Parasitol.">
        <title>The genome of the protozoan parasite Cystoisospora suis and a reverse vaccinology approach to identify vaccine candidates.</title>
        <authorList>
            <person name="Palmieri N."/>
            <person name="Shrestha A."/>
            <person name="Ruttkowski B."/>
            <person name="Beck T."/>
            <person name="Vogl C."/>
            <person name="Tomley F."/>
            <person name="Blake D.P."/>
            <person name="Joachim A."/>
        </authorList>
    </citation>
    <scope>NUCLEOTIDE SEQUENCE [LARGE SCALE GENOMIC DNA]</scope>
    <source>
        <strain evidence="3 4">Wien I</strain>
    </source>
</reference>
<feature type="transmembrane region" description="Helical" evidence="2">
    <location>
        <begin position="399"/>
        <end position="419"/>
    </location>
</feature>
<feature type="transmembrane region" description="Helical" evidence="2">
    <location>
        <begin position="206"/>
        <end position="225"/>
    </location>
</feature>
<accession>A0A2C6L4S2</accession>
<gene>
    <name evidence="3" type="ORF">CSUI_003524</name>
</gene>
<feature type="region of interest" description="Disordered" evidence="1">
    <location>
        <begin position="1"/>
        <end position="93"/>
    </location>
</feature>
<dbReference type="Pfam" id="PF13787">
    <property type="entry name" value="HXXEE"/>
    <property type="match status" value="1"/>
</dbReference>
<sequence>MAEYSQIPSPHPSSPPPPGGGSELSTDLRSTRRPYGTGNGDEEGDHDEKEGQGETEGRSHGGDASYSYPQFQDKRGGGSLFREPSASDTLLSPPRGLRLAMETDQQNAFVLSPPPYRSLDQDNQGDRPDDTTFVDVDTPRNHHLTGCTPDTEEPTIMPSLEMKRIIWSALWMLSLFLTLSPPGLPFGKYNINWSDVLPLLYRWPGIFYACGYLLLFYIFAGYGSIVTPRSWLAVGPALLCFHLFEEHGLNGLDARRSPFKNYFNEALKNQFGESAWATDFLSDASLMWTSFLHTLGVSMLAMWQGPWYGTGILAFGLTLVDGFLHILVFVFSGFSYNPGFFSAFLLCVPSSLYYFQLLNRCMLENTKESFFRVLGLGVSVGFFAYFLLTIAILCRLPSITYIAAYIPPLAVALVQFHTFQKYGGSPRWAELW</sequence>
<dbReference type="OrthoDB" id="330449at2759"/>
<organism evidence="3 4">
    <name type="scientific">Cystoisospora suis</name>
    <dbReference type="NCBI Taxonomy" id="483139"/>
    <lineage>
        <taxon>Eukaryota</taxon>
        <taxon>Sar</taxon>
        <taxon>Alveolata</taxon>
        <taxon>Apicomplexa</taxon>
        <taxon>Conoidasida</taxon>
        <taxon>Coccidia</taxon>
        <taxon>Eucoccidiorida</taxon>
        <taxon>Eimeriorina</taxon>
        <taxon>Sarcocystidae</taxon>
        <taxon>Cystoisospora</taxon>
    </lineage>
</organism>
<evidence type="ECO:0000313" key="4">
    <source>
        <dbReference type="Proteomes" id="UP000221165"/>
    </source>
</evidence>
<feature type="transmembrane region" description="Helical" evidence="2">
    <location>
        <begin position="165"/>
        <end position="186"/>
    </location>
</feature>
<comment type="caution">
    <text evidence="3">The sequence shown here is derived from an EMBL/GenBank/DDBJ whole genome shotgun (WGS) entry which is preliminary data.</text>
</comment>
<dbReference type="RefSeq" id="XP_067924301.1">
    <property type="nucleotide sequence ID" value="XM_068063720.1"/>
</dbReference>
<proteinExistence type="predicted"/>
<protein>
    <submittedName>
        <fullName evidence="3">Hxxee motif protein</fullName>
    </submittedName>
</protein>
<keyword evidence="2" id="KW-0812">Transmembrane</keyword>
<keyword evidence="4" id="KW-1185">Reference proteome</keyword>
<feature type="compositionally biased region" description="Basic and acidic residues" evidence="1">
    <location>
        <begin position="46"/>
        <end position="61"/>
    </location>
</feature>